<dbReference type="PROSITE" id="PS51257">
    <property type="entry name" value="PROKAR_LIPOPROTEIN"/>
    <property type="match status" value="1"/>
</dbReference>
<keyword evidence="3" id="KW-1185">Reference proteome</keyword>
<name>A0ABU8I5J9_9SPHI</name>
<dbReference type="Proteomes" id="UP001363035">
    <property type="component" value="Unassembled WGS sequence"/>
</dbReference>
<dbReference type="SUPFAM" id="SSF160574">
    <property type="entry name" value="BT0923-like"/>
    <property type="match status" value="1"/>
</dbReference>
<accession>A0ABU8I5J9</accession>
<dbReference type="Pfam" id="PF11396">
    <property type="entry name" value="PepSY_like"/>
    <property type="match status" value="2"/>
</dbReference>
<gene>
    <name evidence="2" type="ORF">VJ786_08790</name>
</gene>
<evidence type="ECO:0000313" key="2">
    <source>
        <dbReference type="EMBL" id="MEI5984999.1"/>
    </source>
</evidence>
<proteinExistence type="predicted"/>
<comment type="caution">
    <text evidence="2">The sequence shown here is derived from an EMBL/GenBank/DDBJ whole genome shotgun (WGS) entry which is preliminary data.</text>
</comment>
<dbReference type="RefSeq" id="WP_099366350.1">
    <property type="nucleotide sequence ID" value="NZ_JAYLLN010000018.1"/>
</dbReference>
<reference evidence="2 3" key="1">
    <citation type="submission" date="2024-01" db="EMBL/GenBank/DDBJ databases">
        <title>Sphingobacterium tenebrionis sp. nov., a novel endophyte isolated from tenebrio molitor intestines.</title>
        <authorList>
            <person name="Zhang C."/>
        </authorList>
    </citation>
    <scope>NUCLEOTIDE SEQUENCE [LARGE SCALE GENOMIC DNA]</scope>
    <source>
        <strain evidence="2 3">PU5-4</strain>
    </source>
</reference>
<protein>
    <submittedName>
        <fullName evidence="2">PepSY-like domain-containing protein</fullName>
    </submittedName>
</protein>
<dbReference type="InterPro" id="IPR021533">
    <property type="entry name" value="PepSY-like"/>
</dbReference>
<feature type="domain" description="Putative beta-lactamase-inhibitor-like PepSY-like" evidence="1">
    <location>
        <begin position="23"/>
        <end position="56"/>
    </location>
</feature>
<dbReference type="Gene3D" id="3.40.1420.30">
    <property type="match status" value="1"/>
</dbReference>
<feature type="domain" description="Putative beta-lactamase-inhibitor-like PepSY-like" evidence="1">
    <location>
        <begin position="63"/>
        <end position="144"/>
    </location>
</feature>
<organism evidence="2 3">
    <name type="scientific">Sphingobacterium tenebrionis</name>
    <dbReference type="NCBI Taxonomy" id="3111775"/>
    <lineage>
        <taxon>Bacteria</taxon>
        <taxon>Pseudomonadati</taxon>
        <taxon>Bacteroidota</taxon>
        <taxon>Sphingobacteriia</taxon>
        <taxon>Sphingobacteriales</taxon>
        <taxon>Sphingobacteriaceae</taxon>
        <taxon>Sphingobacterium</taxon>
    </lineage>
</organism>
<evidence type="ECO:0000313" key="3">
    <source>
        <dbReference type="Proteomes" id="UP001363035"/>
    </source>
</evidence>
<sequence>MKKLLFTLTAILSFGILFISCDKEEVIQADQLPKEANTFLNTHFNGVKILQVEKEKEALSGTEYKAILATGVQVKFDKNGDWTEVESNNNTAISTGFILAPIVSYINENYANSGIKSIEKEKHGFDVELVNDIDLVFDKEGKFLRVDL</sequence>
<dbReference type="EMBL" id="JAYLLN010000018">
    <property type="protein sequence ID" value="MEI5984999.1"/>
    <property type="molecule type" value="Genomic_DNA"/>
</dbReference>
<evidence type="ECO:0000259" key="1">
    <source>
        <dbReference type="Pfam" id="PF11396"/>
    </source>
</evidence>